<dbReference type="GO" id="GO:0022904">
    <property type="term" value="P:respiratory electron transport chain"/>
    <property type="evidence" value="ECO:0007669"/>
    <property type="project" value="InterPro"/>
</dbReference>
<dbReference type="SUPFAM" id="SSF56524">
    <property type="entry name" value="Oxidoreductase molybdopterin-binding domain"/>
    <property type="match status" value="1"/>
</dbReference>
<dbReference type="InterPro" id="IPR016174">
    <property type="entry name" value="Di-haem_cyt_TM"/>
</dbReference>
<feature type="transmembrane region" description="Helical" evidence="1">
    <location>
        <begin position="117"/>
        <end position="139"/>
    </location>
</feature>
<reference evidence="4" key="1">
    <citation type="submission" date="2016-10" db="EMBL/GenBank/DDBJ databases">
        <authorList>
            <person name="Varghese N."/>
        </authorList>
    </citation>
    <scope>NUCLEOTIDE SEQUENCE [LARGE SCALE GENOMIC DNA]</scope>
    <source>
        <strain evidence="4">DSM 17980</strain>
    </source>
</reference>
<keyword evidence="4" id="KW-1185">Reference proteome</keyword>
<protein>
    <submittedName>
        <fullName evidence="3">Oxidoreductase molybdopterin binding domain-containing protein</fullName>
    </submittedName>
</protein>
<feature type="domain" description="Oxidoreductase molybdopterin-binding" evidence="2">
    <location>
        <begin position="214"/>
        <end position="358"/>
    </location>
</feature>
<dbReference type="Gene3D" id="3.90.420.10">
    <property type="entry name" value="Oxidoreductase, molybdopterin-binding domain"/>
    <property type="match status" value="1"/>
</dbReference>
<dbReference type="RefSeq" id="WP_083430090.1">
    <property type="nucleotide sequence ID" value="NZ_FPBV01000001.1"/>
</dbReference>
<feature type="transmembrane region" description="Helical" evidence="1">
    <location>
        <begin position="20"/>
        <end position="38"/>
    </location>
</feature>
<feature type="transmembrane region" description="Helical" evidence="1">
    <location>
        <begin position="160"/>
        <end position="177"/>
    </location>
</feature>
<feature type="transmembrane region" description="Helical" evidence="1">
    <location>
        <begin position="50"/>
        <end position="71"/>
    </location>
</feature>
<organism evidence="3 4">
    <name type="scientific">Alicyclobacillus macrosporangiidus</name>
    <dbReference type="NCBI Taxonomy" id="392015"/>
    <lineage>
        <taxon>Bacteria</taxon>
        <taxon>Bacillati</taxon>
        <taxon>Bacillota</taxon>
        <taxon>Bacilli</taxon>
        <taxon>Bacillales</taxon>
        <taxon>Alicyclobacillaceae</taxon>
        <taxon>Alicyclobacillus</taxon>
    </lineage>
</organism>
<proteinExistence type="predicted"/>
<keyword evidence="1" id="KW-0472">Membrane</keyword>
<gene>
    <name evidence="3" type="ORF">SAMN05421543_1017</name>
</gene>
<dbReference type="OrthoDB" id="9778777at2"/>
<feature type="transmembrane region" description="Helical" evidence="1">
    <location>
        <begin position="83"/>
        <end position="105"/>
    </location>
</feature>
<evidence type="ECO:0000256" key="1">
    <source>
        <dbReference type="SAM" id="Phobius"/>
    </source>
</evidence>
<dbReference type="SUPFAM" id="SSF81342">
    <property type="entry name" value="Transmembrane di-heme cytochromes"/>
    <property type="match status" value="1"/>
</dbReference>
<dbReference type="GO" id="GO:0016020">
    <property type="term" value="C:membrane"/>
    <property type="evidence" value="ECO:0007669"/>
    <property type="project" value="InterPro"/>
</dbReference>
<keyword evidence="1" id="KW-0812">Transmembrane</keyword>
<dbReference type="AlphaFoldDB" id="A0A1I7F170"/>
<evidence type="ECO:0000313" key="4">
    <source>
        <dbReference type="Proteomes" id="UP000183508"/>
    </source>
</evidence>
<dbReference type="Pfam" id="PF00174">
    <property type="entry name" value="Oxidored_molyb"/>
    <property type="match status" value="1"/>
</dbReference>
<dbReference type="EMBL" id="FPBV01000001">
    <property type="protein sequence ID" value="SFU29920.1"/>
    <property type="molecule type" value="Genomic_DNA"/>
</dbReference>
<dbReference type="InterPro" id="IPR000572">
    <property type="entry name" value="OxRdtase_Mopterin-bd_dom"/>
</dbReference>
<keyword evidence="1" id="KW-1133">Transmembrane helix</keyword>
<sequence>MKWRFKSGKWPRWMIQLHTYTIISFVLLMLTGVALFAPRVHAMLIPYLPVIYDVHIVFGLVFGVTLLTPLLARLPAGKWIRRLDWFIPMVFGAIIVMTGILIWQVTRFPTTWRSRAFLWHGWMSYALSAWLLIHATYKAMGYRPARDGLNAGLDPTRRMFVKWLGTGVVGAVVLTIVDPVGLLRRSFTSGNNGAGTGGTSTDFAAYYTVTDGYPAADLKTYRLTLDGLVTHPTTLTWNDLVTLEAIQEQVDFHCVTGWSVPNVQWKGVHLKTLADLVKPSTTASYVHFYSFDGVYTESLSLSEALDPTVMLAYQLNGQPLRRQQGFPLRLVVPKMYGYKSIKWVNRVEFSDKPLTGYWEARGYPNEAYLGNPM</sequence>
<evidence type="ECO:0000259" key="2">
    <source>
        <dbReference type="Pfam" id="PF00174"/>
    </source>
</evidence>
<name>A0A1I7F170_9BACL</name>
<dbReference type="PANTHER" id="PTHR43032">
    <property type="entry name" value="PROTEIN-METHIONINE-SULFOXIDE REDUCTASE"/>
    <property type="match status" value="1"/>
</dbReference>
<dbReference type="Proteomes" id="UP000183508">
    <property type="component" value="Unassembled WGS sequence"/>
</dbReference>
<evidence type="ECO:0000313" key="3">
    <source>
        <dbReference type="EMBL" id="SFU29920.1"/>
    </source>
</evidence>
<accession>A0A1I7F170</accession>
<dbReference type="InterPro" id="IPR036374">
    <property type="entry name" value="OxRdtase_Mopterin-bd_sf"/>
</dbReference>
<dbReference type="STRING" id="392015.SAMN05421543_1017"/>